<gene>
    <name evidence="1" type="ORF">METZ01_LOCUS10025</name>
</gene>
<reference evidence="1" key="1">
    <citation type="submission" date="2018-05" db="EMBL/GenBank/DDBJ databases">
        <authorList>
            <person name="Lanie J.A."/>
            <person name="Ng W.-L."/>
            <person name="Kazmierczak K.M."/>
            <person name="Andrzejewski T.M."/>
            <person name="Davidsen T.M."/>
            <person name="Wayne K.J."/>
            <person name="Tettelin H."/>
            <person name="Glass J.I."/>
            <person name="Rusch D."/>
            <person name="Podicherti R."/>
            <person name="Tsui H.-C.T."/>
            <person name="Winkler M.E."/>
        </authorList>
    </citation>
    <scope>NUCLEOTIDE SEQUENCE</scope>
</reference>
<organism evidence="1">
    <name type="scientific">marine metagenome</name>
    <dbReference type="NCBI Taxonomy" id="408172"/>
    <lineage>
        <taxon>unclassified sequences</taxon>
        <taxon>metagenomes</taxon>
        <taxon>ecological metagenomes</taxon>
    </lineage>
</organism>
<sequence>MIFLSISIGYSQTDSTVKLFSTDLMRTNILAGKSKESVKRNEAHFRAVYYPSGELKSVEFIPANWDKGRRKKAKSPGKLKLFYLKWNPKKQELIDGITRKEAARKPHYRAILDEKGLVQDVDYFNQYGKNLWTYHMRWDDEGKSTEYDIEFYSNRNLSELNDELFAPDLSTIRPGWIARYHINSQGTTKGVSVLDRFENTYYYYEFSYGENVLRSKYYRADSVLVGSHTVRFEENKKPVRITYFNENGIMKNAIAYEYPSDAEKIISQINNKGEVIERRIIPSKEQQ</sequence>
<name>A0A381NRF9_9ZZZZ</name>
<accession>A0A381NRF9</accession>
<protein>
    <submittedName>
        <fullName evidence="1">Uncharacterized protein</fullName>
    </submittedName>
</protein>
<dbReference type="EMBL" id="UINC01000546">
    <property type="protein sequence ID" value="SUZ57171.1"/>
    <property type="molecule type" value="Genomic_DNA"/>
</dbReference>
<dbReference type="AlphaFoldDB" id="A0A381NRF9"/>
<proteinExistence type="predicted"/>
<evidence type="ECO:0000313" key="1">
    <source>
        <dbReference type="EMBL" id="SUZ57171.1"/>
    </source>
</evidence>